<reference evidence="1 2" key="1">
    <citation type="submission" date="2016-05" db="EMBL/GenBank/DDBJ databases">
        <title>Single-cell genome of chain-forming Candidatus Thiomargarita nelsonii and comparison to other large sulfur-oxidizing bacteria.</title>
        <authorList>
            <person name="Winkel M."/>
            <person name="Salman V."/>
            <person name="Woyke T."/>
            <person name="Schulz-Vogt H."/>
            <person name="Richter M."/>
            <person name="Flood B."/>
            <person name="Bailey J."/>
            <person name="Amann R."/>
            <person name="Mussmann M."/>
        </authorList>
    </citation>
    <scope>NUCLEOTIDE SEQUENCE [LARGE SCALE GENOMIC DNA]</scope>
    <source>
        <strain evidence="1 2">THI036</strain>
    </source>
</reference>
<protein>
    <submittedName>
        <fullName evidence="1">PilT domain-containing protein</fullName>
    </submittedName>
</protein>
<proteinExistence type="predicted"/>
<organism evidence="1 2">
    <name type="scientific">Candidatus Thiomargarita nelsonii</name>
    <dbReference type="NCBI Taxonomy" id="1003181"/>
    <lineage>
        <taxon>Bacteria</taxon>
        <taxon>Pseudomonadati</taxon>
        <taxon>Pseudomonadota</taxon>
        <taxon>Gammaproteobacteria</taxon>
        <taxon>Thiotrichales</taxon>
        <taxon>Thiotrichaceae</taxon>
        <taxon>Thiomargarita</taxon>
    </lineage>
</organism>
<gene>
    <name evidence="1" type="ORF">THIOM_001854</name>
</gene>
<dbReference type="AlphaFoldDB" id="A0A176S348"/>
<sequence length="63" mass="7012">MVTNTPETILLASEIAERNLLSFWDALIIAAARQGGAKTILTEDLNHGQLIEDIRIENPFLIH</sequence>
<dbReference type="Proteomes" id="UP000076962">
    <property type="component" value="Unassembled WGS sequence"/>
</dbReference>
<keyword evidence="2" id="KW-1185">Reference proteome</keyword>
<comment type="caution">
    <text evidence="1">The sequence shown here is derived from an EMBL/GenBank/DDBJ whole genome shotgun (WGS) entry which is preliminary data.</text>
</comment>
<accession>A0A176S348</accession>
<evidence type="ECO:0000313" key="2">
    <source>
        <dbReference type="Proteomes" id="UP000076962"/>
    </source>
</evidence>
<dbReference type="EMBL" id="LUTY01001008">
    <property type="protein sequence ID" value="OAD22346.1"/>
    <property type="molecule type" value="Genomic_DNA"/>
</dbReference>
<evidence type="ECO:0000313" key="1">
    <source>
        <dbReference type="EMBL" id="OAD22346.1"/>
    </source>
</evidence>
<name>A0A176S348_9GAMM</name>
<dbReference type="InterPro" id="IPR029060">
    <property type="entry name" value="PIN-like_dom_sf"/>
</dbReference>
<dbReference type="SUPFAM" id="SSF88723">
    <property type="entry name" value="PIN domain-like"/>
    <property type="match status" value="1"/>
</dbReference>